<dbReference type="Proteomes" id="UP000053157">
    <property type="component" value="Unassembled WGS sequence"/>
</dbReference>
<dbReference type="RefSeq" id="WP_058571458.1">
    <property type="nucleotide sequence ID" value="NZ_LOPV01000101.1"/>
</dbReference>
<feature type="transmembrane region" description="Helical" evidence="1">
    <location>
        <begin position="336"/>
        <end position="356"/>
    </location>
</feature>
<proteinExistence type="predicted"/>
<keyword evidence="1" id="KW-0472">Membrane</keyword>
<gene>
    <name evidence="2" type="ORF">AUR66_10345</name>
</gene>
<evidence type="ECO:0000313" key="2">
    <source>
        <dbReference type="EMBL" id="KTG29391.1"/>
    </source>
</evidence>
<evidence type="ECO:0000313" key="3">
    <source>
        <dbReference type="Proteomes" id="UP000053157"/>
    </source>
</evidence>
<organism evidence="2 3">
    <name type="scientific">Haloferax profundi</name>
    <dbReference type="NCBI Taxonomy" id="1544718"/>
    <lineage>
        <taxon>Archaea</taxon>
        <taxon>Methanobacteriati</taxon>
        <taxon>Methanobacteriota</taxon>
        <taxon>Stenosarchaea group</taxon>
        <taxon>Halobacteria</taxon>
        <taxon>Halobacteriales</taxon>
        <taxon>Haloferacaceae</taxon>
        <taxon>Haloferax</taxon>
    </lineage>
</organism>
<sequence length="407" mass="42709">MSLVISIVVVVTLLGLSAVLYSSRVQNSEQYQATVVPLANIMDIGFVAMTPIIVFIIGLESPIVMFGLCALGFAMGWVMRYNIRAFEPVSGEKGTLHNVARVGQASLLVASLVNVAYYLQLMGGVIVLLIAVPLGINLDPGVSRGSGLAVLSLVALGLIGFARGLDQLNNLGNKTTAFNLAAVTAIIVGFLAYNVDVALAGNWALPDYNPPVTSEGLRQILGLFAIVQGFEASRYIGDQYSPDLRIKTMRLAQIIATIAFVLFPLSALLLFAVNSPGTADPIAVVLIAGVASPLLPWLILFLAVGSQASAAVNAISSRSAVMIELTEGGVEQRYTYPILAIGAIAVVLVTDVLSAVAVASRVFAAFFAVQCLIALVMASRENQMVRFVGTGLVGLAMLIIAIFGLPT</sequence>
<feature type="transmembrane region" description="Helical" evidence="1">
    <location>
        <begin position="177"/>
        <end position="195"/>
    </location>
</feature>
<keyword evidence="1" id="KW-0812">Transmembrane</keyword>
<evidence type="ECO:0000256" key="1">
    <source>
        <dbReference type="SAM" id="Phobius"/>
    </source>
</evidence>
<reference evidence="2 3" key="1">
    <citation type="submission" date="2015-12" db="EMBL/GenBank/DDBJ databases">
        <title>Haloferax profundi sp. nov. isolated from the Discovery deep brine-seawater interface in the Red Sea.</title>
        <authorList>
            <person name="Zhang G."/>
            <person name="Stingl U."/>
            <person name="Rashid M."/>
        </authorList>
    </citation>
    <scope>NUCLEOTIDE SEQUENCE [LARGE SCALE GENOMIC DNA]</scope>
    <source>
        <strain evidence="2 3">SB29</strain>
    </source>
</reference>
<name>A0A0W1STE3_9EURY</name>
<feature type="transmembrane region" description="Helical" evidence="1">
    <location>
        <begin position="254"/>
        <end position="274"/>
    </location>
</feature>
<feature type="transmembrane region" description="Helical" evidence="1">
    <location>
        <begin position="148"/>
        <end position="165"/>
    </location>
</feature>
<feature type="transmembrane region" description="Helical" evidence="1">
    <location>
        <begin position="64"/>
        <end position="83"/>
    </location>
</feature>
<accession>A0A0W1STE3</accession>
<feature type="transmembrane region" description="Helical" evidence="1">
    <location>
        <begin position="385"/>
        <end position="405"/>
    </location>
</feature>
<dbReference type="AlphaFoldDB" id="A0A0W1STE3"/>
<keyword evidence="1" id="KW-1133">Transmembrane helix</keyword>
<keyword evidence="3" id="KW-1185">Reference proteome</keyword>
<feature type="transmembrane region" description="Helical" evidence="1">
    <location>
        <begin position="38"/>
        <end position="57"/>
    </location>
</feature>
<comment type="caution">
    <text evidence="2">The sequence shown here is derived from an EMBL/GenBank/DDBJ whole genome shotgun (WGS) entry which is preliminary data.</text>
</comment>
<protein>
    <submittedName>
        <fullName evidence="2">Uncharacterized protein</fullName>
    </submittedName>
</protein>
<feature type="transmembrane region" description="Helical" evidence="1">
    <location>
        <begin position="115"/>
        <end position="136"/>
    </location>
</feature>
<dbReference type="EMBL" id="LOPV01000101">
    <property type="protein sequence ID" value="KTG29391.1"/>
    <property type="molecule type" value="Genomic_DNA"/>
</dbReference>
<dbReference type="OrthoDB" id="275589at2157"/>
<feature type="transmembrane region" description="Helical" evidence="1">
    <location>
        <begin position="362"/>
        <end position="378"/>
    </location>
</feature>